<feature type="transmembrane region" description="Helical" evidence="1">
    <location>
        <begin position="27"/>
        <end position="50"/>
    </location>
</feature>
<keyword evidence="3" id="KW-1185">Reference proteome</keyword>
<gene>
    <name evidence="2" type="ORF">MiSe_70070</name>
</gene>
<dbReference type="RefSeq" id="WP_226589366.1">
    <property type="nucleotide sequence ID" value="NZ_BLAY01000153.1"/>
</dbReference>
<accession>A0AAV3XKU6</accession>
<evidence type="ECO:0008006" key="4">
    <source>
        <dbReference type="Google" id="ProtNLM"/>
    </source>
</evidence>
<sequence>MVRNSPILGVICAGFERQKSGKENAPALIGIGLLLSVPLALGIAVAQALAEDIGSGYEFDPGQEFAELYIGVDGEETLTRGVYAGLPNPNYNRLTFLFAHREEDPLTNHFHGIGTYSYSGPFSSPTINPTNTNNRIPETYTGLPPLKLVPGEGIYQGRLITIPSGEEYSNLRMKPVATINKSSDIGEQTLFNSSLGRWKGSLGDAEIALQLVAITEGLNIANPLGVDILKNVGDTYTIGRGDDFSFLPTFWLGAGAKPGKYSATFKLLDVGTTEGGTAFQESGTFNLDFEKVPEPSTVLGLGLLGLMAVMRSLAQKAS</sequence>
<evidence type="ECO:0000256" key="1">
    <source>
        <dbReference type="SAM" id="Phobius"/>
    </source>
</evidence>
<dbReference type="NCBIfam" id="TIGR02595">
    <property type="entry name" value="PEP_CTERM"/>
    <property type="match status" value="1"/>
</dbReference>
<reference evidence="2" key="1">
    <citation type="submission" date="2019-10" db="EMBL/GenBank/DDBJ databases">
        <title>Draft genome sequece of Microseira wollei NIES-4236.</title>
        <authorList>
            <person name="Yamaguchi H."/>
            <person name="Suzuki S."/>
            <person name="Kawachi M."/>
        </authorList>
    </citation>
    <scope>NUCLEOTIDE SEQUENCE</scope>
    <source>
        <strain evidence="2">NIES-4236</strain>
    </source>
</reference>
<evidence type="ECO:0000313" key="3">
    <source>
        <dbReference type="Proteomes" id="UP001050975"/>
    </source>
</evidence>
<dbReference type="NCBIfam" id="NF040463">
    <property type="entry name" value="all3515_fam"/>
    <property type="match status" value="1"/>
</dbReference>
<dbReference type="InterPro" id="IPR013424">
    <property type="entry name" value="Ice-binding_C"/>
</dbReference>
<keyword evidence="1" id="KW-1133">Transmembrane helix</keyword>
<proteinExistence type="predicted"/>
<dbReference type="Proteomes" id="UP001050975">
    <property type="component" value="Unassembled WGS sequence"/>
</dbReference>
<dbReference type="EMBL" id="BLAY01000153">
    <property type="protein sequence ID" value="GET42193.1"/>
    <property type="molecule type" value="Genomic_DNA"/>
</dbReference>
<keyword evidence="1" id="KW-0812">Transmembrane</keyword>
<organism evidence="2 3">
    <name type="scientific">Microseira wollei NIES-4236</name>
    <dbReference type="NCBI Taxonomy" id="2530354"/>
    <lineage>
        <taxon>Bacteria</taxon>
        <taxon>Bacillati</taxon>
        <taxon>Cyanobacteriota</taxon>
        <taxon>Cyanophyceae</taxon>
        <taxon>Oscillatoriophycideae</taxon>
        <taxon>Aerosakkonematales</taxon>
        <taxon>Aerosakkonemataceae</taxon>
        <taxon>Microseira</taxon>
    </lineage>
</organism>
<protein>
    <recommendedName>
        <fullName evidence="4">PEP-CTERM protein-sorting domain-containing protein</fullName>
    </recommendedName>
</protein>
<keyword evidence="1" id="KW-0472">Membrane</keyword>
<evidence type="ECO:0000313" key="2">
    <source>
        <dbReference type="EMBL" id="GET42193.1"/>
    </source>
</evidence>
<name>A0AAV3XKU6_9CYAN</name>
<dbReference type="AlphaFoldDB" id="A0AAV3XKU6"/>
<comment type="caution">
    <text evidence="2">The sequence shown here is derived from an EMBL/GenBank/DDBJ whole genome shotgun (WGS) entry which is preliminary data.</text>
</comment>